<dbReference type="OrthoDB" id="311329at2"/>
<evidence type="ECO:0000313" key="2">
    <source>
        <dbReference type="EMBL" id="ADU12237.1"/>
    </source>
</evidence>
<dbReference type="InterPro" id="IPR053728">
    <property type="entry name" value="Alginate_Permeability_Chnl"/>
</dbReference>
<keyword evidence="3" id="KW-1185">Reference proteome</keyword>
<dbReference type="AlphaFoldDB" id="E8RQX4"/>
<dbReference type="EMBL" id="CP002395">
    <property type="protein sequence ID" value="ADU12237.1"/>
    <property type="molecule type" value="Genomic_DNA"/>
</dbReference>
<protein>
    <recommendedName>
        <fullName evidence="1">Alginate export domain-containing protein</fullName>
    </recommendedName>
</protein>
<gene>
    <name evidence="2" type="ordered locus">Astex_0548</name>
</gene>
<proteinExistence type="predicted"/>
<reference evidence="3" key="1">
    <citation type="submission" date="2010-12" db="EMBL/GenBank/DDBJ databases">
        <title>Complete sequence of chromosome 1 of Asticcacaulis excentricus CB 48.</title>
        <authorList>
            <consortium name="US DOE Joint Genome Institute"/>
            <person name="Lucas S."/>
            <person name="Copeland A."/>
            <person name="Lapidus A."/>
            <person name="Cheng J.-F."/>
            <person name="Bruce D."/>
            <person name="Goodwin L."/>
            <person name="Pitluck S."/>
            <person name="Teshima H."/>
            <person name="Davenport K."/>
            <person name="Detter J.C."/>
            <person name="Han C."/>
            <person name="Tapia R."/>
            <person name="Land M."/>
            <person name="Hauser L."/>
            <person name="Jeffries C."/>
            <person name="Kyrpides N."/>
            <person name="Ivanova N."/>
            <person name="Ovchinnikova G."/>
            <person name="Brun Y.V."/>
            <person name="Woyke T."/>
        </authorList>
    </citation>
    <scope>NUCLEOTIDE SEQUENCE [LARGE SCALE GENOMIC DNA]</scope>
    <source>
        <strain evidence="3">ATCC 15261 / DSM 4724 / KCTC 12464 / NCIMB 9791 / VKM B-1370 / CB 48</strain>
    </source>
</reference>
<dbReference type="HOGENOM" id="CLU_035025_0_0_5"/>
<name>E8RQX4_ASTEC</name>
<feature type="domain" description="Alginate export" evidence="1">
    <location>
        <begin position="23"/>
        <end position="383"/>
    </location>
</feature>
<accession>E8RQX4</accession>
<dbReference type="KEGG" id="aex:Astex_0548"/>
<dbReference type="Pfam" id="PF13372">
    <property type="entry name" value="Alginate_exp"/>
    <property type="match status" value="1"/>
</dbReference>
<sequence length="407" mass="44263">MFAALLAAVSLARETTSPVPPVKLTLETRLRYENLSEETTAGMSQPAQDDYVLRRALVGLDWAIDGNLRVLGQLGFHDVVGQKGPLTATEESGTDIQQAFVEYRHHILGLRAGRQEMPLGTQRLISRRDGPNIRQSFDALRVNIGGLSGFVAHPVRIGQKAFDDATNRDQTVYGLYAAFKVPSPTGMQADLYALRLERKAVRFGAVTADEDRTSFGARLSGARAAFDYDMEAVIQGGTFGSQTIQAHYVSAYVSYTLMGKSTPRIALKFDHASGDDGKAHLKTFNPLFPRGSYFDEAGRIGPANLVRLGSTLTLKPHRRVTLTIGADGLWRDRVSDALYRQPNLPIPATAGKGGRLTGAQAFIGGTWQVTPELSLTTHVSHLNISSRLNGIGVADSRYIGVWLGWAP</sequence>
<dbReference type="Proteomes" id="UP000001492">
    <property type="component" value="Chromosome 1"/>
</dbReference>
<dbReference type="InterPro" id="IPR025388">
    <property type="entry name" value="Alginate_export_dom"/>
</dbReference>
<evidence type="ECO:0000259" key="1">
    <source>
        <dbReference type="Pfam" id="PF13372"/>
    </source>
</evidence>
<dbReference type="SUPFAM" id="SSF56935">
    <property type="entry name" value="Porins"/>
    <property type="match status" value="1"/>
</dbReference>
<organism evidence="2 3">
    <name type="scientific">Asticcacaulis excentricus (strain ATCC 15261 / DSM 4724 / KCTC 12464 / NCIMB 9791 / VKM B-1370 / CB 48)</name>
    <dbReference type="NCBI Taxonomy" id="573065"/>
    <lineage>
        <taxon>Bacteria</taxon>
        <taxon>Pseudomonadati</taxon>
        <taxon>Pseudomonadota</taxon>
        <taxon>Alphaproteobacteria</taxon>
        <taxon>Caulobacterales</taxon>
        <taxon>Caulobacteraceae</taxon>
        <taxon>Asticcacaulis</taxon>
    </lineage>
</organism>
<dbReference type="Gene3D" id="2.40.160.100">
    <property type="match status" value="1"/>
</dbReference>
<evidence type="ECO:0000313" key="3">
    <source>
        <dbReference type="Proteomes" id="UP000001492"/>
    </source>
</evidence>
<dbReference type="RefSeq" id="WP_013478071.1">
    <property type="nucleotide sequence ID" value="NC_014816.1"/>
</dbReference>
<dbReference type="STRING" id="573065.Astex_0548"/>
<dbReference type="eggNOG" id="ENOG502Z7RB">
    <property type="taxonomic scope" value="Bacteria"/>
</dbReference>